<dbReference type="Pfam" id="PF09685">
    <property type="entry name" value="MamF_MmsF"/>
    <property type="match status" value="1"/>
</dbReference>
<sequence>MDSQSSGLKILVHASTWFAPVLLPLVVYFLSSDSDVKRISLQALIFHFLIGILIGVSIFFSFILIGIPFLIIFGLMAIISPIKGMIYATQNRHFQYPFLGFIK</sequence>
<feature type="transmembrane region" description="Helical" evidence="5">
    <location>
        <begin position="43"/>
        <end position="63"/>
    </location>
</feature>
<keyword evidence="4 5" id="KW-0472">Membrane</keyword>
<proteinExistence type="predicted"/>
<gene>
    <name evidence="6" type="ORF">J2Z48_001540</name>
</gene>
<comment type="subcellular location">
    <subcellularLocation>
        <location evidence="1">Membrane</location>
        <topology evidence="1">Multi-pass membrane protein</topology>
    </subcellularLocation>
</comment>
<dbReference type="EMBL" id="JAUSUV010000006">
    <property type="protein sequence ID" value="MDQ0417367.1"/>
    <property type="molecule type" value="Genomic_DNA"/>
</dbReference>
<evidence type="ECO:0000313" key="6">
    <source>
        <dbReference type="EMBL" id="MDQ0417367.1"/>
    </source>
</evidence>
<protein>
    <submittedName>
        <fullName evidence="6">Tic20 family protein</fullName>
    </submittedName>
</protein>
<dbReference type="AlphaFoldDB" id="A0AAJ1TI23"/>
<dbReference type="RefSeq" id="WP_307252395.1">
    <property type="nucleotide sequence ID" value="NZ_JAUSUV010000006.1"/>
</dbReference>
<evidence type="ECO:0000256" key="4">
    <source>
        <dbReference type="ARBA" id="ARBA00023136"/>
    </source>
</evidence>
<keyword evidence="2 5" id="KW-0812">Transmembrane</keyword>
<comment type="caution">
    <text evidence="6">The sequence shown here is derived from an EMBL/GenBank/DDBJ whole genome shotgun (WGS) entry which is preliminary data.</text>
</comment>
<dbReference type="InterPro" id="IPR019109">
    <property type="entry name" value="MamF_MmsF"/>
</dbReference>
<evidence type="ECO:0000256" key="2">
    <source>
        <dbReference type="ARBA" id="ARBA00022692"/>
    </source>
</evidence>
<accession>A0AAJ1TI23</accession>
<evidence type="ECO:0000256" key="1">
    <source>
        <dbReference type="ARBA" id="ARBA00004141"/>
    </source>
</evidence>
<evidence type="ECO:0000256" key="5">
    <source>
        <dbReference type="SAM" id="Phobius"/>
    </source>
</evidence>
<evidence type="ECO:0000313" key="7">
    <source>
        <dbReference type="Proteomes" id="UP001238450"/>
    </source>
</evidence>
<feature type="transmembrane region" description="Helical" evidence="5">
    <location>
        <begin position="69"/>
        <end position="88"/>
    </location>
</feature>
<evidence type="ECO:0000256" key="3">
    <source>
        <dbReference type="ARBA" id="ARBA00022989"/>
    </source>
</evidence>
<name>A0AAJ1TI23_9BACL</name>
<organism evidence="6 7">
    <name type="scientific">Croceifilum oryzae</name>
    <dbReference type="NCBI Taxonomy" id="1553429"/>
    <lineage>
        <taxon>Bacteria</taxon>
        <taxon>Bacillati</taxon>
        <taxon>Bacillota</taxon>
        <taxon>Bacilli</taxon>
        <taxon>Bacillales</taxon>
        <taxon>Thermoactinomycetaceae</taxon>
        <taxon>Croceifilum</taxon>
    </lineage>
</organism>
<keyword evidence="3 5" id="KW-1133">Transmembrane helix</keyword>
<dbReference type="Proteomes" id="UP001238450">
    <property type="component" value="Unassembled WGS sequence"/>
</dbReference>
<feature type="transmembrane region" description="Helical" evidence="5">
    <location>
        <begin position="12"/>
        <end position="31"/>
    </location>
</feature>
<reference evidence="6 7" key="1">
    <citation type="submission" date="2023-07" db="EMBL/GenBank/DDBJ databases">
        <title>Genomic Encyclopedia of Type Strains, Phase IV (KMG-IV): sequencing the most valuable type-strain genomes for metagenomic binning, comparative biology and taxonomic classification.</title>
        <authorList>
            <person name="Goeker M."/>
        </authorList>
    </citation>
    <scope>NUCLEOTIDE SEQUENCE [LARGE SCALE GENOMIC DNA]</scope>
    <source>
        <strain evidence="6 7">DSM 46876</strain>
    </source>
</reference>
<keyword evidence="7" id="KW-1185">Reference proteome</keyword>